<organism evidence="4 5">
    <name type="scientific">Lysinibacillus pakistanensis</name>
    <dbReference type="NCBI Taxonomy" id="759811"/>
    <lineage>
        <taxon>Bacteria</taxon>
        <taxon>Bacillati</taxon>
        <taxon>Bacillota</taxon>
        <taxon>Bacilli</taxon>
        <taxon>Bacillales</taxon>
        <taxon>Bacillaceae</taxon>
        <taxon>Lysinibacillus</taxon>
    </lineage>
</organism>
<dbReference type="PANTHER" id="PTHR43308">
    <property type="entry name" value="OUTER MEMBRANE PROTEIN ALPHA-RELATED"/>
    <property type="match status" value="1"/>
</dbReference>
<feature type="chain" id="PRO_5043320994" evidence="2">
    <location>
        <begin position="29"/>
        <end position="514"/>
    </location>
</feature>
<gene>
    <name evidence="4" type="ORF">QNH24_13760</name>
</gene>
<dbReference type="PROSITE" id="PS51272">
    <property type="entry name" value="SLH"/>
    <property type="match status" value="3"/>
</dbReference>
<evidence type="ECO:0000256" key="1">
    <source>
        <dbReference type="ARBA" id="ARBA00022729"/>
    </source>
</evidence>
<dbReference type="InterPro" id="IPR046720">
    <property type="entry name" value="DUF6612"/>
</dbReference>
<dbReference type="AlphaFoldDB" id="A0AAX3WNK5"/>
<evidence type="ECO:0000256" key="2">
    <source>
        <dbReference type="SAM" id="SignalP"/>
    </source>
</evidence>
<dbReference type="Pfam" id="PF00395">
    <property type="entry name" value="SLH"/>
    <property type="match status" value="3"/>
</dbReference>
<feature type="domain" description="SLH" evidence="3">
    <location>
        <begin position="92"/>
        <end position="155"/>
    </location>
</feature>
<evidence type="ECO:0000313" key="4">
    <source>
        <dbReference type="EMBL" id="WHY49411.1"/>
    </source>
</evidence>
<evidence type="ECO:0000313" key="5">
    <source>
        <dbReference type="Proteomes" id="UP001178322"/>
    </source>
</evidence>
<protein>
    <submittedName>
        <fullName evidence="4">S-layer homology domain-containing protein</fullName>
    </submittedName>
</protein>
<sequence>MKNKKRKLYTTTAVALAVTAVAAVPASAASPFSDVSEDHPHFEGISSLYTAGVLHGYSDGTFKPSQAVTRGQVAKILVNAFGLATADTASVEKQNFKDLNKSNEYYNAIKKLTATGVVKGYDDHTFRPSETVTRGQIAVMIARALDLDAKGKSPFVDVPEGSSYANAVTALYEAGISTGVSATEYGVNEKVTRGQLATLIVNTLAATSTPSTPSTPQPSALTLEEVFNKALAKQQDVKSMKASMTMTQAIQVNDGKETIKTNTSSKMSMDVVVDPMQFFVEGTVAMTELESGEKMEMPIKMYMTAKDGMYMYEATQSAWLKFPTDMYDAMLEQAGVQASAADQLEMLKEFAKDFTLKETDNAYVLTLNADGEKFTKLIKDQISSLLPMLETGAATATKDTAEVQAGETATKDTAEVQVGTDEILASLNNMSFDNIKYQLTIDKKTFDMKNIEIDMTLAMNMADVKIKVDQKSAIKYDAFNTLTTITIPQDVLKNAKDLSELSAKEMELVSSINK</sequence>
<reference evidence="4" key="1">
    <citation type="submission" date="2023-05" db="EMBL/GenBank/DDBJ databases">
        <title>Comparative genomics of Bacillaceae isolates and their secondary metabolite potential.</title>
        <authorList>
            <person name="Song L."/>
            <person name="Nielsen L.J."/>
            <person name="Mohite O."/>
            <person name="Xu X."/>
            <person name="Weber T."/>
            <person name="Kovacs A.T."/>
        </authorList>
    </citation>
    <scope>NUCLEOTIDE SEQUENCE</scope>
    <source>
        <strain evidence="4">LY1</strain>
    </source>
</reference>
<keyword evidence="1 2" id="KW-0732">Signal</keyword>
<accession>A0AAX3WNK5</accession>
<feature type="domain" description="SLH" evidence="3">
    <location>
        <begin position="28"/>
        <end position="91"/>
    </location>
</feature>
<evidence type="ECO:0000259" key="3">
    <source>
        <dbReference type="PROSITE" id="PS51272"/>
    </source>
</evidence>
<dbReference type="Pfam" id="PF20316">
    <property type="entry name" value="DUF6612"/>
    <property type="match status" value="2"/>
</dbReference>
<feature type="domain" description="SLH" evidence="3">
    <location>
        <begin position="156"/>
        <end position="214"/>
    </location>
</feature>
<dbReference type="EMBL" id="CP126101">
    <property type="protein sequence ID" value="WHY49411.1"/>
    <property type="molecule type" value="Genomic_DNA"/>
</dbReference>
<name>A0AAX3WNK5_9BACI</name>
<dbReference type="Proteomes" id="UP001178322">
    <property type="component" value="Chromosome"/>
</dbReference>
<dbReference type="InterPro" id="IPR051465">
    <property type="entry name" value="Cell_Envelope_Struct_Comp"/>
</dbReference>
<dbReference type="InterPro" id="IPR001119">
    <property type="entry name" value="SLH_dom"/>
</dbReference>
<dbReference type="RefSeq" id="WP_283868156.1">
    <property type="nucleotide sequence ID" value="NZ_CP126101.1"/>
</dbReference>
<feature type="signal peptide" evidence="2">
    <location>
        <begin position="1"/>
        <end position="28"/>
    </location>
</feature>
<proteinExistence type="predicted"/>